<dbReference type="InterPro" id="IPR012677">
    <property type="entry name" value="Nucleotide-bd_a/b_plait_sf"/>
</dbReference>
<dbReference type="Pfam" id="PF04059">
    <property type="entry name" value="RRM_2"/>
    <property type="match status" value="1"/>
</dbReference>
<keyword evidence="8" id="KW-1185">Reference proteome</keyword>
<dbReference type="EMBL" id="AUSU01004525">
    <property type="protein sequence ID" value="EPS64925.1"/>
    <property type="molecule type" value="Genomic_DNA"/>
</dbReference>
<dbReference type="InterPro" id="IPR035979">
    <property type="entry name" value="RBD_domain_sf"/>
</dbReference>
<dbReference type="Pfam" id="PF00076">
    <property type="entry name" value="RRM_1"/>
    <property type="match status" value="2"/>
</dbReference>
<dbReference type="SUPFAM" id="SSF54928">
    <property type="entry name" value="RNA-binding domain, RBD"/>
    <property type="match status" value="2"/>
</dbReference>
<dbReference type="CDD" id="cd12524">
    <property type="entry name" value="RRM1_MEI2_like"/>
    <property type="match status" value="1"/>
</dbReference>
<name>S8CDL0_9LAMI</name>
<dbReference type="PROSITE" id="PS50102">
    <property type="entry name" value="RRM"/>
    <property type="match status" value="2"/>
</dbReference>
<evidence type="ECO:0000313" key="7">
    <source>
        <dbReference type="EMBL" id="EPS64925.1"/>
    </source>
</evidence>
<dbReference type="GO" id="GO:0051321">
    <property type="term" value="P:meiotic cell cycle"/>
    <property type="evidence" value="ECO:0007669"/>
    <property type="project" value="UniProtKB-KW"/>
</dbReference>
<dbReference type="AlphaFoldDB" id="S8CDL0"/>
<sequence>MNPQGFSPSSLLSEDSFLPDERQTALMTMGHMNHYSGYSHSFAATTAANFDYQEEPFESIEEIEAQTIGNLLPDDDDLLSGVIDGFDSITHLNNGEEMEELDLFSSVGGLELGEDGFVQRNTELFEVNSNDKLSVSTVATGGENPLGDCPSRMLFVRNINSNIEDSVLTAIFEQYGEIQSIYTTCKHQGFVMVSYYDARAACKAMKALQNKLLQHRKLDIHFSIPKENFSGKYFNLDTLAIFNLDSFGSNEEILEVFGAFGEIKGIHEDPHRSSHRRFVEFYDVRSAESAFRALNSIEIAGKQIKLELCSSRRFMQLPSMEVEKEEPVFSLQQQSPSNNSTVGFSESLPFGGTAAVTDNGKILGLHSENRGSFGGPFINHVLHNGISSIVSNSLPSLLRVEPGNRTGIVDSGQASSHHLKFEIQGVPDLDTHSLPEYRNALSDGLHFVSPGYIAENFGSRPSELVDSQQFRRVVNSGKPLELNEVFCSSASGSRPPGHRYMWNSSHQSQPQAAAALWSSTPSFVNGIGAVPAKQMHGVPRTLPHMFNSVLSLGNHHVVSSPPSIDPTIWDRCHTYAGGESADATTVFHPASLGNMRISGSLPHPLEFVPRHMFPGAVNCMEMPIPSKNIGVHPHHQRCMIFPARGQTVPTSDSPNESSRNRRNESNLSQSDNRKQFGLDIERIIRGEDKRTTLMIKNIPNKYTSKMLLAAIDERHKGSYDFIYLPIDFKAHCSLIFAGVPLLLQNKCNVGYAFINMTDPSLIVPLYQTFNGKKWEKFNSEKVASLAYARIQGKTALIAHFQNSSLMNEDKRCRPILFHTDGPNSGDQ</sequence>
<dbReference type="InterPro" id="IPR034453">
    <property type="entry name" value="MEI2-like_RRM1"/>
</dbReference>
<feature type="domain" description="RRM" evidence="6">
    <location>
        <begin position="237"/>
        <end position="311"/>
    </location>
</feature>
<organism evidence="7 8">
    <name type="scientific">Genlisea aurea</name>
    <dbReference type="NCBI Taxonomy" id="192259"/>
    <lineage>
        <taxon>Eukaryota</taxon>
        <taxon>Viridiplantae</taxon>
        <taxon>Streptophyta</taxon>
        <taxon>Embryophyta</taxon>
        <taxon>Tracheophyta</taxon>
        <taxon>Spermatophyta</taxon>
        <taxon>Magnoliopsida</taxon>
        <taxon>eudicotyledons</taxon>
        <taxon>Gunneridae</taxon>
        <taxon>Pentapetalae</taxon>
        <taxon>asterids</taxon>
        <taxon>lamiids</taxon>
        <taxon>Lamiales</taxon>
        <taxon>Lentibulariaceae</taxon>
        <taxon>Genlisea</taxon>
    </lineage>
</organism>
<evidence type="ECO:0000256" key="3">
    <source>
        <dbReference type="ARBA" id="ARBA00023254"/>
    </source>
</evidence>
<evidence type="ECO:0000256" key="2">
    <source>
        <dbReference type="ARBA" id="ARBA00022884"/>
    </source>
</evidence>
<feature type="non-terminal residue" evidence="7">
    <location>
        <position position="827"/>
    </location>
</feature>
<dbReference type="InterPro" id="IPR034454">
    <property type="entry name" value="MEI2-like_RRM3"/>
</dbReference>
<evidence type="ECO:0000259" key="6">
    <source>
        <dbReference type="PROSITE" id="PS50102"/>
    </source>
</evidence>
<proteinExistence type="predicted"/>
<reference evidence="7 8" key="1">
    <citation type="journal article" date="2013" name="BMC Genomics">
        <title>The miniature genome of a carnivorous plant Genlisea aurea contains a low number of genes and short non-coding sequences.</title>
        <authorList>
            <person name="Leushkin E.V."/>
            <person name="Sutormin R.A."/>
            <person name="Nabieva E.R."/>
            <person name="Penin A.A."/>
            <person name="Kondrashov A.S."/>
            <person name="Logacheva M.D."/>
        </authorList>
    </citation>
    <scope>NUCLEOTIDE SEQUENCE [LARGE SCALE GENOMIC DNA]</scope>
</reference>
<dbReference type="GO" id="GO:0003723">
    <property type="term" value="F:RNA binding"/>
    <property type="evidence" value="ECO:0007669"/>
    <property type="project" value="UniProtKB-UniRule"/>
</dbReference>
<dbReference type="Proteomes" id="UP000015453">
    <property type="component" value="Unassembled WGS sequence"/>
</dbReference>
<feature type="region of interest" description="Disordered" evidence="5">
    <location>
        <begin position="644"/>
        <end position="672"/>
    </location>
</feature>
<dbReference type="OrthoDB" id="417481at2759"/>
<evidence type="ECO:0000256" key="4">
    <source>
        <dbReference type="PROSITE-ProRule" id="PRU00176"/>
    </source>
</evidence>
<comment type="caution">
    <text evidence="7">The sequence shown here is derived from an EMBL/GenBank/DDBJ whole genome shotgun (WGS) entry which is preliminary data.</text>
</comment>
<keyword evidence="2 4" id="KW-0694">RNA-binding</keyword>
<dbReference type="PANTHER" id="PTHR23189">
    <property type="entry name" value="RNA RECOGNITION MOTIF-CONTAINING"/>
    <property type="match status" value="1"/>
</dbReference>
<feature type="domain" description="RRM" evidence="6">
    <location>
        <begin position="152"/>
        <end position="225"/>
    </location>
</feature>
<evidence type="ECO:0000256" key="5">
    <source>
        <dbReference type="SAM" id="MobiDB-lite"/>
    </source>
</evidence>
<gene>
    <name evidence="7" type="ORF">M569_09854</name>
</gene>
<evidence type="ECO:0000313" key="8">
    <source>
        <dbReference type="Proteomes" id="UP000015453"/>
    </source>
</evidence>
<protein>
    <recommendedName>
        <fullName evidence="6">RRM domain-containing protein</fullName>
    </recommendedName>
</protein>
<dbReference type="CDD" id="cd12531">
    <property type="entry name" value="RRM3_MEI2_like"/>
    <property type="match status" value="1"/>
</dbReference>
<dbReference type="Gene3D" id="3.30.70.330">
    <property type="match status" value="2"/>
</dbReference>
<accession>S8CDL0</accession>
<keyword evidence="1" id="KW-0677">Repeat</keyword>
<dbReference type="InterPro" id="IPR007201">
    <property type="entry name" value="Mei2-like_Rrm_C"/>
</dbReference>
<dbReference type="InterPro" id="IPR000504">
    <property type="entry name" value="RRM_dom"/>
</dbReference>
<evidence type="ECO:0000256" key="1">
    <source>
        <dbReference type="ARBA" id="ARBA00022737"/>
    </source>
</evidence>
<dbReference type="SMART" id="SM00360">
    <property type="entry name" value="RRM"/>
    <property type="match status" value="2"/>
</dbReference>
<keyword evidence="3" id="KW-0469">Meiosis</keyword>